<dbReference type="InterPro" id="IPR049317">
    <property type="entry name" value="GCIP-like_N"/>
</dbReference>
<sequence length="347" mass="36557">MAAAKAAATTLEQKLKSLVDAVDADAASQVYAGAFGGLSLGESVKQGPAPPSSWSEGDGVKAATAVYAGAAQALEALASKAPLVLQEPSVTTEAAQAICKDVEKAANELQTAAALLQTDTAGAGAPLRAIARVNGRRLLDAWRSLAEALKTNKDVPQKTGVAWEAAQMCHKIPKSNRTAYRREFLQWAKELKDVLTEFEELLAQDYDDTEDAFDDPFGGLDDAYAPDQAPAAEASVGCLKVVGQLYKQALLAIDERGNAGKFDDVSAMYAAADAVREAAVALGEELYAPLDGDALRASLVVVDQAVRRLAPLVTPAVDQSLPPPPGLEQRWRALYSHACEAVRLIKS</sequence>
<dbReference type="GO" id="GO:0005634">
    <property type="term" value="C:nucleus"/>
    <property type="evidence" value="ECO:0007669"/>
    <property type="project" value="TreeGrafter"/>
</dbReference>
<dbReference type="EMBL" id="CAKKNE010000002">
    <property type="protein sequence ID" value="CAH0369231.1"/>
    <property type="molecule type" value="Genomic_DNA"/>
</dbReference>
<dbReference type="AlphaFoldDB" id="A0A8J2SES4"/>
<reference evidence="2" key="1">
    <citation type="submission" date="2021-11" db="EMBL/GenBank/DDBJ databases">
        <authorList>
            <consortium name="Genoscope - CEA"/>
            <person name="William W."/>
        </authorList>
    </citation>
    <scope>NUCLEOTIDE SEQUENCE</scope>
</reference>
<organism evidence="2 3">
    <name type="scientific">Pelagomonas calceolata</name>
    <dbReference type="NCBI Taxonomy" id="35677"/>
    <lineage>
        <taxon>Eukaryota</taxon>
        <taxon>Sar</taxon>
        <taxon>Stramenopiles</taxon>
        <taxon>Ochrophyta</taxon>
        <taxon>Pelagophyceae</taxon>
        <taxon>Pelagomonadales</taxon>
        <taxon>Pelagomonadaceae</taxon>
        <taxon>Pelagomonas</taxon>
    </lineage>
</organism>
<evidence type="ECO:0000313" key="2">
    <source>
        <dbReference type="EMBL" id="CAH0369231.1"/>
    </source>
</evidence>
<dbReference type="PANTHER" id="PTHR15492">
    <property type="entry name" value="CYCLIN D1-BINDING PROTEIN 1"/>
    <property type="match status" value="1"/>
</dbReference>
<name>A0A8J2SES4_9STRA</name>
<proteinExistence type="predicted"/>
<dbReference type="Proteomes" id="UP000789595">
    <property type="component" value="Unassembled WGS sequence"/>
</dbReference>
<dbReference type="InterPro" id="IPR026907">
    <property type="entry name" value="GCIP-like"/>
</dbReference>
<dbReference type="Pfam" id="PF13324">
    <property type="entry name" value="GCIP_N"/>
    <property type="match status" value="1"/>
</dbReference>
<evidence type="ECO:0000313" key="3">
    <source>
        <dbReference type="Proteomes" id="UP000789595"/>
    </source>
</evidence>
<gene>
    <name evidence="2" type="ORF">PECAL_2P23460</name>
</gene>
<dbReference type="PANTHER" id="PTHR15492:SF1">
    <property type="entry name" value="CYCLIN-D1-BINDING PROTEIN 1"/>
    <property type="match status" value="1"/>
</dbReference>
<protein>
    <recommendedName>
        <fullName evidence="1">Cyclin-D1-binding protein 1-like N-terminal domain-containing protein</fullName>
    </recommendedName>
</protein>
<accession>A0A8J2SES4</accession>
<evidence type="ECO:0000259" key="1">
    <source>
        <dbReference type="Pfam" id="PF13324"/>
    </source>
</evidence>
<feature type="domain" description="Cyclin-D1-binding protein 1-like N-terminal" evidence="1">
    <location>
        <begin position="70"/>
        <end position="203"/>
    </location>
</feature>
<keyword evidence="3" id="KW-1185">Reference proteome</keyword>
<dbReference type="Gene3D" id="1.20.1410.10">
    <property type="entry name" value="I/LWEQ domain"/>
    <property type="match status" value="1"/>
</dbReference>
<comment type="caution">
    <text evidence="2">The sequence shown here is derived from an EMBL/GenBank/DDBJ whole genome shotgun (WGS) entry which is preliminary data.</text>
</comment>